<protein>
    <submittedName>
        <fullName evidence="2">F420-0--gamma-glutamyl ligase</fullName>
    </submittedName>
</protein>
<dbReference type="GO" id="GO:0016874">
    <property type="term" value="F:ligase activity"/>
    <property type="evidence" value="ECO:0007669"/>
    <property type="project" value="UniProtKB-KW"/>
</dbReference>
<dbReference type="SUPFAM" id="SSF144010">
    <property type="entry name" value="CofE-like"/>
    <property type="match status" value="1"/>
</dbReference>
<proteinExistence type="predicted"/>
<gene>
    <name evidence="2" type="ORF">AWM72_06440</name>
</gene>
<dbReference type="InterPro" id="IPR002847">
    <property type="entry name" value="F420-0_gamma-glut_ligase-dom"/>
</dbReference>
<evidence type="ECO:0000259" key="1">
    <source>
        <dbReference type="Pfam" id="PF01996"/>
    </source>
</evidence>
<evidence type="ECO:0000313" key="2">
    <source>
        <dbReference type="EMBL" id="AMB94424.1"/>
    </source>
</evidence>
<dbReference type="RefSeq" id="WP_067975067.1">
    <property type="nucleotide sequence ID" value="NZ_CAJHKN010000007.1"/>
</dbReference>
<dbReference type="KEGG" id="asan:AWM72_06440"/>
<keyword evidence="2" id="KW-0436">Ligase</keyword>
<evidence type="ECO:0000313" key="3">
    <source>
        <dbReference type="Proteomes" id="UP000069912"/>
    </source>
</evidence>
<name>A0A0X8FBR1_9LACT</name>
<feature type="domain" description="Coenzyme F420:L-glutamate ligase-like" evidence="1">
    <location>
        <begin position="11"/>
        <end position="392"/>
    </location>
</feature>
<dbReference type="Proteomes" id="UP000069912">
    <property type="component" value="Chromosome"/>
</dbReference>
<reference evidence="2 3" key="1">
    <citation type="journal article" date="2016" name="Genome Announc.">
        <title>Complete Genome Sequences of Aerococcus christensenii CCUG 28831T, Aerococcus sanguinicola CCUG 43001T, Aerococcus urinae CCUG 36881T, Aerococcus urinaeequi CCUG 28094T, Aerococcus urinaehominis CCUG 42038 BT, and Aerococcus viridans CCUG 4311T.</title>
        <authorList>
            <person name="Carkaci D."/>
            <person name="Dargis R."/>
            <person name="Nielsen X.C."/>
            <person name="Skovgaard O."/>
            <person name="Fuursted K."/>
            <person name="Christensen J.J."/>
        </authorList>
    </citation>
    <scope>NUCLEOTIDE SEQUENCE [LARGE SCALE GENOMIC DNA]</scope>
    <source>
        <strain evidence="2 3">CCUG43001</strain>
    </source>
</reference>
<accession>A0A0X8FBR1</accession>
<dbReference type="GeneID" id="92903702"/>
<dbReference type="AlphaFoldDB" id="A0A0X8FBR1"/>
<dbReference type="Pfam" id="PF01996">
    <property type="entry name" value="F420_ligase"/>
    <property type="match status" value="1"/>
</dbReference>
<dbReference type="EMBL" id="CP014160">
    <property type="protein sequence ID" value="AMB94424.1"/>
    <property type="molecule type" value="Genomic_DNA"/>
</dbReference>
<sequence>MSRLLGTVVRGLRAPIIKEGDDLAQIVKATLVQAADQEGFKIQDKDIIAVTESILARAQGNFVSLDAVAEDLNKKFTSDTIGIVFPITSRNRFYPILQAIARAKSKVVIQFAYPRDEVGNALISDQALEEADINPWSTTLTEEEFVQTFGQPKHPFTGQNYVALYKECVEGEGAECEIIFSNRVETILDYSQDVLVCTTHSRDRLKRELKKADDQAVVLSLDNILNQAPSQGEGYNEEFGLLGANLSGENTLKLFPRDAMTFVCELQAQIAEETGATIEVMVYGDGAFKDPVGHIWELADPVVSPGYTDGLAGTPHEMKLKYLADNQFSDLSGQALEDAMRDHIKKHEENEGDTHHSSVGTTPRQITDLVGSLADLTSGSGDKGTPFIYIQGYFDNYSD</sequence>
<keyword evidence="3" id="KW-1185">Reference proteome</keyword>
<organism evidence="2 3">
    <name type="scientific">Aerococcus sanguinicola</name>
    <dbReference type="NCBI Taxonomy" id="119206"/>
    <lineage>
        <taxon>Bacteria</taxon>
        <taxon>Bacillati</taxon>
        <taxon>Bacillota</taxon>
        <taxon>Bacilli</taxon>
        <taxon>Lactobacillales</taxon>
        <taxon>Aerococcaceae</taxon>
        <taxon>Aerococcus</taxon>
    </lineage>
</organism>
<reference evidence="3" key="2">
    <citation type="submission" date="2016-01" db="EMBL/GenBank/DDBJ databases">
        <title>Six Aerococcus type strain genome sequencing and assembly using PacBio and Illumina Hiseq.</title>
        <authorList>
            <person name="Carkaci D."/>
            <person name="Dargis R."/>
            <person name="Nielsen X.C."/>
            <person name="Skovgaard O."/>
            <person name="Fuursted K."/>
            <person name="Christensen J.J."/>
        </authorList>
    </citation>
    <scope>NUCLEOTIDE SEQUENCE [LARGE SCALE GENOMIC DNA]</scope>
    <source>
        <strain evidence="3">CCUG43001</strain>
    </source>
</reference>
<dbReference type="Gene3D" id="3.30.1330.100">
    <property type="entry name" value="CofE-like"/>
    <property type="match status" value="1"/>
</dbReference>